<dbReference type="InterPro" id="IPR002018">
    <property type="entry name" value="CarbesteraseB"/>
</dbReference>
<dbReference type="InterPro" id="IPR029058">
    <property type="entry name" value="AB_hydrolase_fold"/>
</dbReference>
<dbReference type="EMBL" id="CABPRJ010001922">
    <property type="protein sequence ID" value="VVC41622.1"/>
    <property type="molecule type" value="Genomic_DNA"/>
</dbReference>
<dbReference type="PANTHER" id="PTHR43142">
    <property type="entry name" value="CARBOXYLIC ESTER HYDROLASE"/>
    <property type="match status" value="1"/>
</dbReference>
<dbReference type="GO" id="GO:0052689">
    <property type="term" value="F:carboxylic ester hydrolase activity"/>
    <property type="evidence" value="ECO:0007669"/>
    <property type="project" value="UniProtKB-KW"/>
</dbReference>
<evidence type="ECO:0000256" key="1">
    <source>
        <dbReference type="ARBA" id="ARBA00005964"/>
    </source>
</evidence>
<evidence type="ECO:0000256" key="2">
    <source>
        <dbReference type="ARBA" id="ARBA00022487"/>
    </source>
</evidence>
<dbReference type="PROSITE" id="PS00122">
    <property type="entry name" value="CARBOXYLESTERASE_B_1"/>
    <property type="match status" value="1"/>
</dbReference>
<evidence type="ECO:0000256" key="3">
    <source>
        <dbReference type="ARBA" id="ARBA00022801"/>
    </source>
</evidence>
<accession>A0A5E4ND40</accession>
<keyword evidence="4" id="KW-0325">Glycoprotein</keyword>
<dbReference type="PROSITE" id="PS00941">
    <property type="entry name" value="CARBOXYLESTERASE_B_2"/>
    <property type="match status" value="1"/>
</dbReference>
<keyword evidence="6" id="KW-0472">Membrane</keyword>
<sequence>MRFSRTVYQVHEKWLYTVTVMFAFVLFNSAFCEVRVKIAKGILKGRILKSRGGRPYYSFTSVPYAKPPVGELRFEAPEPVDPWNGTLDATGTANACVQKSEMYGNEDCLYLNVYTPNVTDDQKFPVMFWIHGGGFSMGHGSPEMFGPDYFMDKNVVLISINYRLGVLGLLSAEDEVIPGNYGMKDQVMALRWVSENVANFGGDSGRVTIFGGSSGAVNVGYHMLSPMSKGLFHKAILQSGTPSCLWSTSLPGVSRERSKIVAKLAGCARNTSRDVLQCLKTIPAGFFADVHEKLWEWRTFPTILFSPVVERCDSGRQAFLCHHQLYDFRQESFVPAIIGLNSAEGGMKVVALYNDTSLLYPEFRTNFNHLMSIIMAYRNFTLNLNEIGRRIFEKYYPSGRMEDDSHFQTLQMITDGSYLHGILGTAFKLSSPVYFYLYNYQNEYSFNTLFGKCTRKLGVTHGDELTSLFKLNAINPRELNSMDTAVSKLMVDIWTKFATSEIPTVDGTENGFPWPAFNSDAQKREILHIDSERPSIMENPFEEKYKFWNDLPMLSNLNKIMFENVLAFEHHNNFAKEEL</sequence>
<dbReference type="Proteomes" id="UP000325440">
    <property type="component" value="Unassembled WGS sequence"/>
</dbReference>
<keyword evidence="2" id="KW-0719">Serine esterase</keyword>
<organism evidence="8 9">
    <name type="scientific">Cinara cedri</name>
    <dbReference type="NCBI Taxonomy" id="506608"/>
    <lineage>
        <taxon>Eukaryota</taxon>
        <taxon>Metazoa</taxon>
        <taxon>Ecdysozoa</taxon>
        <taxon>Arthropoda</taxon>
        <taxon>Hexapoda</taxon>
        <taxon>Insecta</taxon>
        <taxon>Pterygota</taxon>
        <taxon>Neoptera</taxon>
        <taxon>Paraneoptera</taxon>
        <taxon>Hemiptera</taxon>
        <taxon>Sternorrhyncha</taxon>
        <taxon>Aphidomorpha</taxon>
        <taxon>Aphidoidea</taxon>
        <taxon>Aphididae</taxon>
        <taxon>Lachninae</taxon>
        <taxon>Cinara</taxon>
    </lineage>
</organism>
<evidence type="ECO:0000313" key="8">
    <source>
        <dbReference type="EMBL" id="VVC41622.1"/>
    </source>
</evidence>
<dbReference type="OrthoDB" id="8174896at2759"/>
<dbReference type="AlphaFoldDB" id="A0A5E4ND40"/>
<dbReference type="Gene3D" id="3.40.50.1820">
    <property type="entry name" value="alpha/beta hydrolase"/>
    <property type="match status" value="1"/>
</dbReference>
<proteinExistence type="inferred from homology"/>
<dbReference type="PANTHER" id="PTHR43142:SF1">
    <property type="entry name" value="CARBOXYLIC ESTER HYDROLASE"/>
    <property type="match status" value="1"/>
</dbReference>
<dbReference type="SUPFAM" id="SSF53474">
    <property type="entry name" value="alpha/beta-Hydrolases"/>
    <property type="match status" value="1"/>
</dbReference>
<protein>
    <recommendedName>
        <fullName evidence="5">Carboxylic ester hydrolase</fullName>
        <ecNumber evidence="5">3.1.1.-</ecNumber>
    </recommendedName>
</protein>
<dbReference type="InterPro" id="IPR019826">
    <property type="entry name" value="Carboxylesterase_B_AS"/>
</dbReference>
<keyword evidence="3 5" id="KW-0378">Hydrolase</keyword>
<feature type="domain" description="Carboxylesterase type B" evidence="7">
    <location>
        <begin position="35"/>
        <end position="548"/>
    </location>
</feature>
<gene>
    <name evidence="8" type="ORF">CINCED_3A016801</name>
</gene>
<keyword evidence="6" id="KW-1133">Transmembrane helix</keyword>
<keyword evidence="6" id="KW-0812">Transmembrane</keyword>
<name>A0A5E4ND40_9HEMI</name>
<comment type="similarity">
    <text evidence="1 5">Belongs to the type-B carboxylesterase/lipase family.</text>
</comment>
<evidence type="ECO:0000259" key="7">
    <source>
        <dbReference type="Pfam" id="PF00135"/>
    </source>
</evidence>
<evidence type="ECO:0000256" key="6">
    <source>
        <dbReference type="SAM" id="Phobius"/>
    </source>
</evidence>
<evidence type="ECO:0000256" key="5">
    <source>
        <dbReference type="RuleBase" id="RU361235"/>
    </source>
</evidence>
<dbReference type="Pfam" id="PF00135">
    <property type="entry name" value="COesterase"/>
    <property type="match status" value="1"/>
</dbReference>
<feature type="transmembrane region" description="Helical" evidence="6">
    <location>
        <begin position="14"/>
        <end position="36"/>
    </location>
</feature>
<keyword evidence="9" id="KW-1185">Reference proteome</keyword>
<reference evidence="8 9" key="1">
    <citation type="submission" date="2019-08" db="EMBL/GenBank/DDBJ databases">
        <authorList>
            <person name="Alioto T."/>
            <person name="Alioto T."/>
            <person name="Gomez Garrido J."/>
        </authorList>
    </citation>
    <scope>NUCLEOTIDE SEQUENCE [LARGE SCALE GENOMIC DNA]</scope>
</reference>
<evidence type="ECO:0000313" key="9">
    <source>
        <dbReference type="Proteomes" id="UP000325440"/>
    </source>
</evidence>
<dbReference type="InterPro" id="IPR019819">
    <property type="entry name" value="Carboxylesterase_B_CS"/>
</dbReference>
<dbReference type="EC" id="3.1.1.-" evidence="5"/>
<evidence type="ECO:0000256" key="4">
    <source>
        <dbReference type="ARBA" id="ARBA00023180"/>
    </source>
</evidence>